<dbReference type="Gene3D" id="3.40.30.10">
    <property type="entry name" value="Glutaredoxin"/>
    <property type="match status" value="1"/>
</dbReference>
<proteinExistence type="inferred from homology"/>
<feature type="active site" description="Nucleophile" evidence="8">
    <location>
        <position position="35"/>
    </location>
</feature>
<dbReference type="GO" id="GO:0005829">
    <property type="term" value="C:cytosol"/>
    <property type="evidence" value="ECO:0007669"/>
    <property type="project" value="TreeGrafter"/>
</dbReference>
<evidence type="ECO:0000256" key="1">
    <source>
        <dbReference type="ARBA" id="ARBA00008987"/>
    </source>
</evidence>
<dbReference type="InterPro" id="IPR013766">
    <property type="entry name" value="Thioredoxin_domain"/>
</dbReference>
<gene>
    <name evidence="11" type="primary">trxA_1</name>
    <name evidence="11" type="ORF">Raf01_13800</name>
</gene>
<feature type="disulfide bond" description="Redox-active" evidence="9">
    <location>
        <begin position="32"/>
        <end position="35"/>
    </location>
</feature>
<keyword evidence="5 9" id="KW-0676">Redox-active center</keyword>
<evidence type="ECO:0000256" key="8">
    <source>
        <dbReference type="PIRSR" id="PIRSR000077-1"/>
    </source>
</evidence>
<dbReference type="AlphaFoldDB" id="A0A8J3QPR6"/>
<dbReference type="RefSeq" id="WP_203916883.1">
    <property type="nucleotide sequence ID" value="NZ_BONZ01000013.1"/>
</dbReference>
<evidence type="ECO:0000256" key="5">
    <source>
        <dbReference type="ARBA" id="ARBA00023284"/>
    </source>
</evidence>
<dbReference type="PANTHER" id="PTHR45663:SF11">
    <property type="entry name" value="GEO12009P1"/>
    <property type="match status" value="1"/>
</dbReference>
<feature type="active site" description="Nucleophile" evidence="8">
    <location>
        <position position="32"/>
    </location>
</feature>
<dbReference type="FunFam" id="3.40.30.10:FF:000001">
    <property type="entry name" value="Thioredoxin"/>
    <property type="match status" value="1"/>
</dbReference>
<dbReference type="EMBL" id="BONZ01000013">
    <property type="protein sequence ID" value="GIH13208.1"/>
    <property type="molecule type" value="Genomic_DNA"/>
</dbReference>
<sequence length="107" mass="11448">MAATRAVTDATFVDEVLRSETPVLVDFWAESCGPCRRVAPVLDELASELGDRVKVVKVDIDANPDIARDYAVLSVPTLTVFKGGLPVRSVTGARAKGDLVHLVESVL</sequence>
<comment type="similarity">
    <text evidence="1 7">Belongs to the thioredoxin family.</text>
</comment>
<evidence type="ECO:0000256" key="6">
    <source>
        <dbReference type="NCBIfam" id="TIGR01068"/>
    </source>
</evidence>
<dbReference type="PANTHER" id="PTHR45663">
    <property type="entry name" value="GEO12009P1"/>
    <property type="match status" value="1"/>
</dbReference>
<evidence type="ECO:0000259" key="10">
    <source>
        <dbReference type="PROSITE" id="PS51352"/>
    </source>
</evidence>
<evidence type="ECO:0000256" key="9">
    <source>
        <dbReference type="PIRSR" id="PIRSR000077-4"/>
    </source>
</evidence>
<dbReference type="InterPro" id="IPR005746">
    <property type="entry name" value="Thioredoxin"/>
</dbReference>
<evidence type="ECO:0000256" key="4">
    <source>
        <dbReference type="ARBA" id="ARBA00023157"/>
    </source>
</evidence>
<reference evidence="11" key="1">
    <citation type="submission" date="2021-01" db="EMBL/GenBank/DDBJ databases">
        <title>Whole genome shotgun sequence of Rugosimonospora africana NBRC 104875.</title>
        <authorList>
            <person name="Komaki H."/>
            <person name="Tamura T."/>
        </authorList>
    </citation>
    <scope>NUCLEOTIDE SEQUENCE</scope>
    <source>
        <strain evidence="11">NBRC 104875</strain>
    </source>
</reference>
<evidence type="ECO:0000256" key="7">
    <source>
        <dbReference type="PIRNR" id="PIRNR000077"/>
    </source>
</evidence>
<evidence type="ECO:0000256" key="3">
    <source>
        <dbReference type="ARBA" id="ARBA00022982"/>
    </source>
</evidence>
<keyword evidence="12" id="KW-1185">Reference proteome</keyword>
<dbReference type="GO" id="GO:0045454">
    <property type="term" value="P:cell redox homeostasis"/>
    <property type="evidence" value="ECO:0007669"/>
    <property type="project" value="TreeGrafter"/>
</dbReference>
<feature type="domain" description="Thioredoxin" evidence="10">
    <location>
        <begin position="1"/>
        <end position="107"/>
    </location>
</feature>
<keyword evidence="3" id="KW-0249">Electron transport</keyword>
<dbReference type="SUPFAM" id="SSF52833">
    <property type="entry name" value="Thioredoxin-like"/>
    <property type="match status" value="1"/>
</dbReference>
<dbReference type="Pfam" id="PF00085">
    <property type="entry name" value="Thioredoxin"/>
    <property type="match status" value="1"/>
</dbReference>
<dbReference type="InterPro" id="IPR036249">
    <property type="entry name" value="Thioredoxin-like_sf"/>
</dbReference>
<name>A0A8J3QPR6_9ACTN</name>
<dbReference type="CDD" id="cd02947">
    <property type="entry name" value="TRX_family"/>
    <property type="match status" value="1"/>
</dbReference>
<dbReference type="NCBIfam" id="TIGR01068">
    <property type="entry name" value="thioredoxin"/>
    <property type="match status" value="1"/>
</dbReference>
<protein>
    <recommendedName>
        <fullName evidence="6 7">Thioredoxin</fullName>
    </recommendedName>
</protein>
<keyword evidence="2" id="KW-0813">Transport</keyword>
<accession>A0A8J3QPR6</accession>
<dbReference type="PROSITE" id="PS51352">
    <property type="entry name" value="THIOREDOXIN_2"/>
    <property type="match status" value="1"/>
</dbReference>
<dbReference type="Proteomes" id="UP000642748">
    <property type="component" value="Unassembled WGS sequence"/>
</dbReference>
<evidence type="ECO:0000313" key="12">
    <source>
        <dbReference type="Proteomes" id="UP000642748"/>
    </source>
</evidence>
<comment type="caution">
    <text evidence="11">The sequence shown here is derived from an EMBL/GenBank/DDBJ whole genome shotgun (WGS) entry which is preliminary data.</text>
</comment>
<dbReference type="PIRSF" id="PIRSF000077">
    <property type="entry name" value="Thioredoxin"/>
    <property type="match status" value="1"/>
</dbReference>
<organism evidence="11 12">
    <name type="scientific">Rugosimonospora africana</name>
    <dbReference type="NCBI Taxonomy" id="556532"/>
    <lineage>
        <taxon>Bacteria</taxon>
        <taxon>Bacillati</taxon>
        <taxon>Actinomycetota</taxon>
        <taxon>Actinomycetes</taxon>
        <taxon>Micromonosporales</taxon>
        <taxon>Micromonosporaceae</taxon>
        <taxon>Rugosimonospora</taxon>
    </lineage>
</organism>
<dbReference type="GO" id="GO:0015035">
    <property type="term" value="F:protein-disulfide reductase activity"/>
    <property type="evidence" value="ECO:0007669"/>
    <property type="project" value="UniProtKB-UniRule"/>
</dbReference>
<evidence type="ECO:0000256" key="2">
    <source>
        <dbReference type="ARBA" id="ARBA00022448"/>
    </source>
</evidence>
<feature type="site" description="Contributes to redox potential value" evidence="8">
    <location>
        <position position="34"/>
    </location>
</feature>
<feature type="site" description="Deprotonates C-terminal active site Cys" evidence="8">
    <location>
        <position position="26"/>
    </location>
</feature>
<keyword evidence="4 9" id="KW-1015">Disulfide bond</keyword>
<feature type="site" description="Contributes to redox potential value" evidence="8">
    <location>
        <position position="33"/>
    </location>
</feature>
<evidence type="ECO:0000313" key="11">
    <source>
        <dbReference type="EMBL" id="GIH13208.1"/>
    </source>
</evidence>